<feature type="signal peptide" evidence="3">
    <location>
        <begin position="1"/>
        <end position="20"/>
    </location>
</feature>
<evidence type="ECO:0000256" key="1">
    <source>
        <dbReference type="ARBA" id="ARBA00010409"/>
    </source>
</evidence>
<dbReference type="EMBL" id="GFAC01003042">
    <property type="protein sequence ID" value="JAT96146.1"/>
    <property type="molecule type" value="mRNA"/>
</dbReference>
<dbReference type="InterPro" id="IPR019442">
    <property type="entry name" value="THADA/TRM732_DUF2428"/>
</dbReference>
<dbReference type="Pfam" id="PF25151">
    <property type="entry name" value="TPR_Trm732_C"/>
    <property type="match status" value="1"/>
</dbReference>
<evidence type="ECO:0000313" key="6">
    <source>
        <dbReference type="EMBL" id="JAT96146.1"/>
    </source>
</evidence>
<reference evidence="6" key="1">
    <citation type="journal article" date="2017" name="Front. Cell. Infect. Microbiol.">
        <title>The Distinct Transcriptional Response of the Midgut of Amblyomma sculptum and Amblyomma aureolatum Ticks to Rickettsia rickettsii Correlates to Their Differences in Susceptibility to Infection.</title>
        <authorList>
            <person name="Martins L.A."/>
            <person name="Galletti M.F.B.M."/>
            <person name="Ribeiro J.M."/>
            <person name="Fujita A."/>
            <person name="Costa F.B."/>
            <person name="Labruna M.B."/>
            <person name="Daffre S."/>
            <person name="Fogaca A.C."/>
        </authorList>
    </citation>
    <scope>NUCLEOTIDE SEQUENCE</scope>
</reference>
<dbReference type="PANTHER" id="PTHR14387:SF0">
    <property type="entry name" value="DUF2428 DOMAIN-CONTAINING PROTEIN"/>
    <property type="match status" value="1"/>
</dbReference>
<sequence>MEGILLTLVTCLGDVKCILAAAQAFSTEEGNNLPVLNRAMCLAKTSLLHALLVMVPRSKQQILGALSTTSTNRVAPSFEDTNLAFAELIRDHELAKGIKFTPEQYRQVEERMASFCWHCIKNSCSLLELVAAVSLKGNGISYPLDGGALYDIADALVAVMTGCRHRGAIESCCESLRSLCYFLSNNGSTEISSIPLNLLKKALSSLTLRSKSSSVTRRSAGLPLLIKALLEGEAKNVKQSMAWTVDHLSRVIRECSEQPSGSATTVDLPQAEALHVLCAVISSASLGPVVMMHLGRILRFCFEGLASPFWIVRNAAHQLYGVTAPRVLGLKKTREEFVGHDALGALDLFARFPDLQAFFLDKLDSSNMDSHDLYFVLDFLSRLKPPASNQQHLESLEPFQQRIRNHLGCRSWNLRLLAAKCISSFCQSTSDEVVILLTNVAESKGARSLNRTHAQLCAANHLLRNNQDCIQDVAKWFQESAGHSRLSWALSSNFFVKVEIVNLFDQLFSEGDSSEWQGSLHKSFMSDIAKSPIHKELPGSVVWRHRQTKWLLRRAERLCPSEVVTVVRAGTECEAVMEPALDFLLHEVCRPGSGIASEVWCQVVVTLVAYLNTGPEVPVHVAGVLELLEVILRKPEVASQSVDTTWLAMFQRIALEPSFAAGTTARALSLVVWSLSLKHCLESVEGDSPDMRTSIDSWLLAIMSAVGNGAKLAATAGIHRMHAARSLHIVGSTVFDWAAHKCRPQELKHLQSLFSTVLQLLQDEDPQIRSEAAATLPLQDAESQSLPVQANIAAEDLFRKMLLATANEAGLAEFLWGELCQSSPSTGSELEQLLHPTVKSLFEQDESGVFMEPVVVSLLLHRGTEMALEAALQREEDMTGFLLCEATRLADELRATSQALDKLILCTGKHPGSDLQMLGGPKLYHAITVLQARADLIERAFLHVNKEPRPSALSKASSGPGRSFCEQSSLRSAATELSRAKVCVAELWARL</sequence>
<dbReference type="SUPFAM" id="SSF48371">
    <property type="entry name" value="ARM repeat"/>
    <property type="match status" value="1"/>
</dbReference>
<feature type="chain" id="PRO_5009116034" evidence="3">
    <location>
        <begin position="21"/>
        <end position="991"/>
    </location>
</feature>
<dbReference type="InterPro" id="IPR056842">
    <property type="entry name" value="THADA-like_TPR_C"/>
</dbReference>
<name>A0A1E1XAR4_9ACAR</name>
<evidence type="ECO:0000256" key="3">
    <source>
        <dbReference type="SAM" id="SignalP"/>
    </source>
</evidence>
<comment type="similarity">
    <text evidence="1">Belongs to the THADA family.</text>
</comment>
<protein>
    <submittedName>
        <fullName evidence="6">Putative death-receptor fusion protein</fullName>
    </submittedName>
</protein>
<dbReference type="InterPro" id="IPR051954">
    <property type="entry name" value="tRNA_methyltransferase_THADA"/>
</dbReference>
<dbReference type="InterPro" id="IPR016024">
    <property type="entry name" value="ARM-type_fold"/>
</dbReference>
<feature type="domain" description="DUF2428" evidence="4">
    <location>
        <begin position="51"/>
        <end position="310"/>
    </location>
</feature>
<feature type="non-terminal residue" evidence="6">
    <location>
        <position position="991"/>
    </location>
</feature>
<dbReference type="AlphaFoldDB" id="A0A1E1XAR4"/>
<dbReference type="GO" id="GO:0005829">
    <property type="term" value="C:cytosol"/>
    <property type="evidence" value="ECO:0007669"/>
    <property type="project" value="TreeGrafter"/>
</dbReference>
<keyword evidence="6" id="KW-0675">Receptor</keyword>
<feature type="domain" description="tRNA (32-2'-O)-methyltransferase regulator THADA-like C-terminal TPR repeats region" evidence="5">
    <location>
        <begin position="313"/>
        <end position="462"/>
    </location>
</feature>
<accession>A0A1E1XAR4</accession>
<organism evidence="6">
    <name type="scientific">Amblyomma aureolatum</name>
    <dbReference type="NCBI Taxonomy" id="187763"/>
    <lineage>
        <taxon>Eukaryota</taxon>
        <taxon>Metazoa</taxon>
        <taxon>Ecdysozoa</taxon>
        <taxon>Arthropoda</taxon>
        <taxon>Chelicerata</taxon>
        <taxon>Arachnida</taxon>
        <taxon>Acari</taxon>
        <taxon>Parasitiformes</taxon>
        <taxon>Ixodida</taxon>
        <taxon>Ixodoidea</taxon>
        <taxon>Ixodidae</taxon>
        <taxon>Amblyomminae</taxon>
        <taxon>Amblyomma</taxon>
    </lineage>
</organism>
<keyword evidence="2" id="KW-0819">tRNA processing</keyword>
<dbReference type="Pfam" id="PF10350">
    <property type="entry name" value="DUF2428"/>
    <property type="match status" value="1"/>
</dbReference>
<dbReference type="GO" id="GO:0030488">
    <property type="term" value="P:tRNA methylation"/>
    <property type="evidence" value="ECO:0007669"/>
    <property type="project" value="TreeGrafter"/>
</dbReference>
<evidence type="ECO:0000259" key="5">
    <source>
        <dbReference type="Pfam" id="PF25151"/>
    </source>
</evidence>
<proteinExistence type="evidence at transcript level"/>
<keyword evidence="3" id="KW-0732">Signal</keyword>
<evidence type="ECO:0000256" key="2">
    <source>
        <dbReference type="ARBA" id="ARBA00022694"/>
    </source>
</evidence>
<evidence type="ECO:0000259" key="4">
    <source>
        <dbReference type="Pfam" id="PF10350"/>
    </source>
</evidence>
<dbReference type="PANTHER" id="PTHR14387">
    <property type="entry name" value="THADA/DEATH RECEPTOR INTERACTING PROTEIN"/>
    <property type="match status" value="1"/>
</dbReference>